<evidence type="ECO:0000256" key="11">
    <source>
        <dbReference type="RuleBase" id="RU003783"/>
    </source>
</evidence>
<dbReference type="PANTHER" id="PTHR11088">
    <property type="entry name" value="TRNA DIMETHYLALLYLTRANSFERASE"/>
    <property type="match status" value="1"/>
</dbReference>
<evidence type="ECO:0000256" key="5">
    <source>
        <dbReference type="ARBA" id="ARBA00022694"/>
    </source>
</evidence>
<feature type="binding site" evidence="10">
    <location>
        <begin position="16"/>
        <end position="21"/>
    </location>
    <ligand>
        <name>substrate</name>
    </ligand>
</feature>
<dbReference type="RefSeq" id="WP_109369375.1">
    <property type="nucleotide sequence ID" value="NZ_OOFM01000005.1"/>
</dbReference>
<comment type="similarity">
    <text evidence="3 10 13">Belongs to the IPP transferase family.</text>
</comment>
<feature type="region of interest" description="Interaction with substrate tRNA" evidence="10">
    <location>
        <begin position="39"/>
        <end position="42"/>
    </location>
</feature>
<dbReference type="InterPro" id="IPR018022">
    <property type="entry name" value="IPT"/>
</dbReference>
<evidence type="ECO:0000256" key="13">
    <source>
        <dbReference type="RuleBase" id="RU003785"/>
    </source>
</evidence>
<dbReference type="InterPro" id="IPR039657">
    <property type="entry name" value="Dimethylallyltransferase"/>
</dbReference>
<feature type="region of interest" description="Interaction with substrate tRNA" evidence="10">
    <location>
        <begin position="163"/>
        <end position="167"/>
    </location>
</feature>
<evidence type="ECO:0000256" key="1">
    <source>
        <dbReference type="ARBA" id="ARBA00001946"/>
    </source>
</evidence>
<evidence type="ECO:0000313" key="14">
    <source>
        <dbReference type="EMBL" id="SPL65809.1"/>
    </source>
</evidence>
<dbReference type="FunFam" id="1.10.20.140:FF:000001">
    <property type="entry name" value="tRNA dimethylallyltransferase"/>
    <property type="match status" value="1"/>
</dbReference>
<evidence type="ECO:0000256" key="4">
    <source>
        <dbReference type="ARBA" id="ARBA00022679"/>
    </source>
</evidence>
<comment type="catalytic activity">
    <reaction evidence="9 10 11">
        <text>adenosine(37) in tRNA + dimethylallyl diphosphate = N(6)-dimethylallyladenosine(37) in tRNA + diphosphate</text>
        <dbReference type="Rhea" id="RHEA:26482"/>
        <dbReference type="Rhea" id="RHEA-COMP:10162"/>
        <dbReference type="Rhea" id="RHEA-COMP:10375"/>
        <dbReference type="ChEBI" id="CHEBI:33019"/>
        <dbReference type="ChEBI" id="CHEBI:57623"/>
        <dbReference type="ChEBI" id="CHEBI:74411"/>
        <dbReference type="ChEBI" id="CHEBI:74415"/>
        <dbReference type="EC" id="2.5.1.75"/>
    </reaction>
</comment>
<proteinExistence type="inferred from homology"/>
<feature type="binding site" evidence="10">
    <location>
        <begin position="14"/>
        <end position="21"/>
    </location>
    <ligand>
        <name>ATP</name>
        <dbReference type="ChEBI" id="CHEBI:30616"/>
    </ligand>
</feature>
<feature type="site" description="Interaction with substrate tRNA" evidence="10">
    <location>
        <position position="127"/>
    </location>
</feature>
<keyword evidence="8 10" id="KW-0460">Magnesium</keyword>
<evidence type="ECO:0000256" key="2">
    <source>
        <dbReference type="ARBA" id="ARBA00003213"/>
    </source>
</evidence>
<dbReference type="PANTHER" id="PTHR11088:SF60">
    <property type="entry name" value="TRNA DIMETHYLALLYLTRANSFERASE"/>
    <property type="match status" value="1"/>
</dbReference>
<comment type="function">
    <text evidence="2 10 12">Catalyzes the transfer of a dimethylallyl group onto the adenine at position 37 in tRNAs that read codons beginning with uridine, leading to the formation of N6-(dimethylallyl)adenosine (i(6)A).</text>
</comment>
<keyword evidence="4 10" id="KW-0808">Transferase</keyword>
<evidence type="ECO:0000256" key="3">
    <source>
        <dbReference type="ARBA" id="ARBA00005842"/>
    </source>
</evidence>
<evidence type="ECO:0000313" key="15">
    <source>
        <dbReference type="Proteomes" id="UP000246073"/>
    </source>
</evidence>
<dbReference type="GO" id="GO:0005524">
    <property type="term" value="F:ATP binding"/>
    <property type="evidence" value="ECO:0007669"/>
    <property type="project" value="UniProtKB-UniRule"/>
</dbReference>
<dbReference type="HAMAP" id="MF_00185">
    <property type="entry name" value="IPP_trans"/>
    <property type="match status" value="1"/>
</dbReference>
<dbReference type="GO" id="GO:0052381">
    <property type="term" value="F:tRNA dimethylallyltransferase activity"/>
    <property type="evidence" value="ECO:0007669"/>
    <property type="project" value="UniProtKB-UniRule"/>
</dbReference>
<dbReference type="Gene3D" id="3.40.50.300">
    <property type="entry name" value="P-loop containing nucleotide triphosphate hydrolases"/>
    <property type="match status" value="1"/>
</dbReference>
<keyword evidence="5 10" id="KW-0819">tRNA processing</keyword>
<keyword evidence="6 10" id="KW-0547">Nucleotide-binding</keyword>
<dbReference type="InterPro" id="IPR027417">
    <property type="entry name" value="P-loop_NTPase"/>
</dbReference>
<gene>
    <name evidence="10" type="primary">miaA</name>
    <name evidence="14" type="ORF">OHAE_1676</name>
</gene>
<accession>A0A2P9HP24</accession>
<evidence type="ECO:0000256" key="9">
    <source>
        <dbReference type="ARBA" id="ARBA00049563"/>
    </source>
</evidence>
<evidence type="ECO:0000256" key="6">
    <source>
        <dbReference type="ARBA" id="ARBA00022741"/>
    </source>
</evidence>
<reference evidence="15" key="1">
    <citation type="submission" date="2017-12" db="EMBL/GenBank/DDBJ databases">
        <authorList>
            <person name="Diaz M."/>
        </authorList>
    </citation>
    <scope>NUCLEOTIDE SEQUENCE [LARGE SCALE GENOMIC DNA]</scope>
    <source>
        <strain evidence="15">FI11154</strain>
    </source>
</reference>
<comment type="subunit">
    <text evidence="10">Monomer.</text>
</comment>
<sequence length="308" mass="33866">MSEEAIKNAILIAGPTASGKSALAVHMARETGGFIVNTDSMQVYDVLDLLTARPGADDLASAEHHLYGHVSPSVSYSTGKWFADVASLLAQPKLEGRTPIFVGGTGLYFRALLGGLSQMPEVAPDVRNHWRARMETEGAETLHRALSERDPQMAATLQATDSQRIVRALEVIESTGKSLSEWQQNKGHVLVDDQSARKIVLLPERGWLSERIARRFALMWNNGAIDEVKALLSLQLDPALPAMKAIGVREITAFLDGAMTEDEAIERSVIATRQYAKRQSTWFRNQLDASWNFLSNSDEALLQLTSPK</sequence>
<dbReference type="Gene3D" id="1.10.20.140">
    <property type="match status" value="1"/>
</dbReference>
<evidence type="ECO:0000256" key="7">
    <source>
        <dbReference type="ARBA" id="ARBA00022840"/>
    </source>
</evidence>
<dbReference type="NCBIfam" id="TIGR00174">
    <property type="entry name" value="miaA"/>
    <property type="match status" value="1"/>
</dbReference>
<dbReference type="Pfam" id="PF01715">
    <property type="entry name" value="IPPT"/>
    <property type="match status" value="1"/>
</dbReference>
<dbReference type="AlphaFoldDB" id="A0A2P9HP24"/>
<comment type="caution">
    <text evidence="10">Lacks conserved residue(s) required for the propagation of feature annotation.</text>
</comment>
<evidence type="ECO:0000256" key="8">
    <source>
        <dbReference type="ARBA" id="ARBA00022842"/>
    </source>
</evidence>
<name>A0A2P9HP24_9HYPH</name>
<comment type="cofactor">
    <cofactor evidence="1 10">
        <name>Mg(2+)</name>
        <dbReference type="ChEBI" id="CHEBI:18420"/>
    </cofactor>
</comment>
<evidence type="ECO:0000256" key="10">
    <source>
        <dbReference type="HAMAP-Rule" id="MF_00185"/>
    </source>
</evidence>
<keyword evidence="7 10" id="KW-0067">ATP-binding</keyword>
<dbReference type="Proteomes" id="UP000246073">
    <property type="component" value="Unassembled WGS sequence"/>
</dbReference>
<dbReference type="GO" id="GO:0006400">
    <property type="term" value="P:tRNA modification"/>
    <property type="evidence" value="ECO:0007669"/>
    <property type="project" value="TreeGrafter"/>
</dbReference>
<feature type="site" description="Interaction with substrate tRNA" evidence="10">
    <location>
        <position position="105"/>
    </location>
</feature>
<organism evidence="14 15">
    <name type="scientific">Ochrobactrum soli</name>
    <dbReference type="NCBI Taxonomy" id="2448455"/>
    <lineage>
        <taxon>Bacteria</taxon>
        <taxon>Pseudomonadati</taxon>
        <taxon>Pseudomonadota</taxon>
        <taxon>Alphaproteobacteria</taxon>
        <taxon>Hyphomicrobiales</taxon>
        <taxon>Brucellaceae</taxon>
        <taxon>Brucella/Ochrobactrum group</taxon>
        <taxon>Ochrobactrum</taxon>
    </lineage>
</organism>
<dbReference type="SUPFAM" id="SSF52540">
    <property type="entry name" value="P-loop containing nucleoside triphosphate hydrolases"/>
    <property type="match status" value="1"/>
</dbReference>
<protein>
    <recommendedName>
        <fullName evidence="10">tRNA dimethylallyltransferase</fullName>
        <ecNumber evidence="10">2.5.1.75</ecNumber>
    </recommendedName>
    <alternativeName>
        <fullName evidence="10">Dimethylallyl diphosphate:tRNA dimethylallyltransferase</fullName>
        <shortName evidence="10">DMAPP:tRNA dimethylallyltransferase</shortName>
        <shortName evidence="10">DMATase</shortName>
    </alternativeName>
    <alternativeName>
        <fullName evidence="10">Isopentenyl-diphosphate:tRNA isopentenyltransferase</fullName>
        <shortName evidence="10">IPP transferase</shortName>
        <shortName evidence="10">IPPT</shortName>
        <shortName evidence="10">IPTase</shortName>
    </alternativeName>
</protein>
<dbReference type="EMBL" id="OOFM01000005">
    <property type="protein sequence ID" value="SPL65809.1"/>
    <property type="molecule type" value="Genomic_DNA"/>
</dbReference>
<evidence type="ECO:0000256" key="12">
    <source>
        <dbReference type="RuleBase" id="RU003784"/>
    </source>
</evidence>
<dbReference type="EC" id="2.5.1.75" evidence="10"/>